<dbReference type="ExpressionAtlas" id="A0A3L6G3D3">
    <property type="expression patterns" value="baseline"/>
</dbReference>
<dbReference type="InterPro" id="IPR015424">
    <property type="entry name" value="PyrdxlP-dep_Trfase"/>
</dbReference>
<proteinExistence type="inferred from homology"/>
<keyword evidence="4" id="KW-0493">Microtubule</keyword>
<keyword evidence="6" id="KW-0663">Pyridoxal phosphate</keyword>
<gene>
    <name evidence="10" type="primary">SHM1_0</name>
    <name evidence="10" type="ORF">Zm00014a_038133</name>
</gene>
<name>A0A3L6G3D3_MAIZE</name>
<protein>
    <submittedName>
        <fullName evidence="10">Serine hydroxymethyltransferase 1, mitochondrial</fullName>
    </submittedName>
</protein>
<comment type="similarity">
    <text evidence="3">Belongs to the tubulin family.</text>
</comment>
<dbReference type="PRINTS" id="PR01161">
    <property type="entry name" value="TUBULIN"/>
</dbReference>
<dbReference type="SUPFAM" id="SSF53383">
    <property type="entry name" value="PLP-dependent transferases"/>
    <property type="match status" value="1"/>
</dbReference>
<dbReference type="UniPathway" id="UPA00193"/>
<keyword evidence="5" id="KW-0547">Nucleotide-binding</keyword>
<reference evidence="10 11" key="1">
    <citation type="journal article" date="2018" name="Nat. Genet.">
        <title>Extensive intraspecific gene order and gene structural variations between Mo17 and other maize genomes.</title>
        <authorList>
            <person name="Sun S."/>
            <person name="Zhou Y."/>
            <person name="Chen J."/>
            <person name="Shi J."/>
            <person name="Zhao H."/>
            <person name="Zhao H."/>
            <person name="Song W."/>
            <person name="Zhang M."/>
            <person name="Cui Y."/>
            <person name="Dong X."/>
            <person name="Liu H."/>
            <person name="Ma X."/>
            <person name="Jiao Y."/>
            <person name="Wang B."/>
            <person name="Wei X."/>
            <person name="Stein J.C."/>
            <person name="Glaubitz J.C."/>
            <person name="Lu F."/>
            <person name="Yu G."/>
            <person name="Liang C."/>
            <person name="Fengler K."/>
            <person name="Li B."/>
            <person name="Rafalski A."/>
            <person name="Schnable P.S."/>
            <person name="Ware D.H."/>
            <person name="Buckler E.S."/>
            <person name="Lai J."/>
        </authorList>
    </citation>
    <scope>NUCLEOTIDE SEQUENCE [LARGE SCALE GENOMIC DNA]</scope>
    <source>
        <strain evidence="11">cv. Missouri 17</strain>
        <tissue evidence="10">Seedling</tissue>
    </source>
</reference>
<comment type="catalytic activity">
    <reaction evidence="1">
        <text>(6R)-5,10-methylene-5,6,7,8-tetrahydrofolate + glycine + H2O = (6S)-5,6,7,8-tetrahydrofolate + L-serine</text>
        <dbReference type="Rhea" id="RHEA:15481"/>
        <dbReference type="ChEBI" id="CHEBI:15377"/>
        <dbReference type="ChEBI" id="CHEBI:15636"/>
        <dbReference type="ChEBI" id="CHEBI:33384"/>
        <dbReference type="ChEBI" id="CHEBI:57305"/>
        <dbReference type="ChEBI" id="CHEBI:57453"/>
        <dbReference type="EC" id="2.1.2.1"/>
    </reaction>
</comment>
<dbReference type="GO" id="GO:0004372">
    <property type="term" value="F:glycine hydroxymethyltransferase activity"/>
    <property type="evidence" value="ECO:0007669"/>
    <property type="project" value="UniProtKB-EC"/>
</dbReference>
<evidence type="ECO:0000256" key="2">
    <source>
        <dbReference type="ARBA" id="ARBA00001933"/>
    </source>
</evidence>
<evidence type="ECO:0000259" key="9">
    <source>
        <dbReference type="Pfam" id="PF00464"/>
    </source>
</evidence>
<dbReference type="PANTHER" id="PTHR11680:SF28">
    <property type="entry name" value="SERINE HYDROXYMETHYLTRANSFERASE, MITOCHONDRIAL"/>
    <property type="match status" value="1"/>
</dbReference>
<dbReference type="GO" id="GO:0005525">
    <property type="term" value="F:GTP binding"/>
    <property type="evidence" value="ECO:0007669"/>
    <property type="project" value="UniProtKB-KW"/>
</dbReference>
<dbReference type="Pfam" id="PF00464">
    <property type="entry name" value="SHMT"/>
    <property type="match status" value="1"/>
</dbReference>
<comment type="caution">
    <text evidence="10">The sequence shown here is derived from an EMBL/GenBank/DDBJ whole genome shotgun (WGS) entry which is preliminary data.</text>
</comment>
<dbReference type="GO" id="GO:0008168">
    <property type="term" value="F:methyltransferase activity"/>
    <property type="evidence" value="ECO:0007669"/>
    <property type="project" value="UniProtKB-KW"/>
</dbReference>
<dbReference type="Gene3D" id="3.40.640.10">
    <property type="entry name" value="Type I PLP-dependent aspartate aminotransferase-like (Major domain)"/>
    <property type="match status" value="1"/>
</dbReference>
<evidence type="ECO:0000256" key="6">
    <source>
        <dbReference type="ARBA" id="ARBA00022898"/>
    </source>
</evidence>
<evidence type="ECO:0000256" key="7">
    <source>
        <dbReference type="ARBA" id="ARBA00023134"/>
    </source>
</evidence>
<evidence type="ECO:0000313" key="11">
    <source>
        <dbReference type="Proteomes" id="UP000251960"/>
    </source>
</evidence>
<feature type="region of interest" description="Disordered" evidence="8">
    <location>
        <begin position="1"/>
        <end position="21"/>
    </location>
</feature>
<evidence type="ECO:0000256" key="8">
    <source>
        <dbReference type="SAM" id="MobiDB-lite"/>
    </source>
</evidence>
<dbReference type="EMBL" id="NCVQ01000003">
    <property type="protein sequence ID" value="PWZ41301.1"/>
    <property type="molecule type" value="Genomic_DNA"/>
</dbReference>
<dbReference type="InterPro" id="IPR000217">
    <property type="entry name" value="Tubulin"/>
</dbReference>
<feature type="domain" description="Serine hydroxymethyltransferase-like" evidence="9">
    <location>
        <begin position="137"/>
        <end position="225"/>
    </location>
</feature>
<dbReference type="GO" id="GO:0035999">
    <property type="term" value="P:tetrahydrofolate interconversion"/>
    <property type="evidence" value="ECO:0007669"/>
    <property type="project" value="UniProtKB-UniPathway"/>
</dbReference>
<keyword evidence="10" id="KW-0489">Methyltransferase</keyword>
<dbReference type="InterPro" id="IPR036525">
    <property type="entry name" value="Tubulin/FtsZ_GTPase_sf"/>
</dbReference>
<dbReference type="GO" id="GO:0032259">
    <property type="term" value="P:methylation"/>
    <property type="evidence" value="ECO:0007669"/>
    <property type="project" value="UniProtKB-KW"/>
</dbReference>
<dbReference type="InterPro" id="IPR015421">
    <property type="entry name" value="PyrdxlP-dep_Trfase_major"/>
</dbReference>
<accession>A0A3L6G3D3</accession>
<organism evidence="10 11">
    <name type="scientific">Zea mays</name>
    <name type="common">Maize</name>
    <dbReference type="NCBI Taxonomy" id="4577"/>
    <lineage>
        <taxon>Eukaryota</taxon>
        <taxon>Viridiplantae</taxon>
        <taxon>Streptophyta</taxon>
        <taxon>Embryophyta</taxon>
        <taxon>Tracheophyta</taxon>
        <taxon>Spermatophyta</taxon>
        <taxon>Magnoliopsida</taxon>
        <taxon>Liliopsida</taxon>
        <taxon>Poales</taxon>
        <taxon>Poaceae</taxon>
        <taxon>PACMAD clade</taxon>
        <taxon>Panicoideae</taxon>
        <taxon>Andropogonodae</taxon>
        <taxon>Andropogoneae</taxon>
        <taxon>Tripsacinae</taxon>
        <taxon>Zea</taxon>
    </lineage>
</organism>
<evidence type="ECO:0000256" key="3">
    <source>
        <dbReference type="ARBA" id="ARBA00009636"/>
    </source>
</evidence>
<sequence length="356" mass="38448">MPLPRPRMPRAAAASHLAAERQTTMRAATAGSAPASHLAPERPTAMCAASAGSAPTGPHPRRPTAMREAGAGSTDGTKQWDHQRHASVCACNLCNGADSASAVRKKWRCGASEMLLPLAHMNVSLGLRIEQSSIISRFIDMAESLCQKRALEAFRLDPAKWGVKILYSLAAISIMLPCLNVQPLSGSPANFHVYSALLKPHERIMALDLPHGGHLSHGYQVSDTIVEPYNATLSVHQLVENADECMILDNESLYDICFRTLKLTTPRYQELPTSGLSPRNQGIVLRGDIIALFEKQPEQQRCKGTGSARSGGILSLGVLDDLYESLGAEAKTENLVPCTKCRSRGYLLCPECSKVA</sequence>
<dbReference type="AlphaFoldDB" id="A0A3L6G3D3"/>
<feature type="region of interest" description="Disordered" evidence="8">
    <location>
        <begin position="48"/>
        <end position="79"/>
    </location>
</feature>
<dbReference type="InterPro" id="IPR049943">
    <property type="entry name" value="Ser_HO-MeTrfase-like"/>
</dbReference>
<evidence type="ECO:0000256" key="4">
    <source>
        <dbReference type="ARBA" id="ARBA00022701"/>
    </source>
</evidence>
<dbReference type="Proteomes" id="UP000251960">
    <property type="component" value="Chromosome 2"/>
</dbReference>
<evidence type="ECO:0000256" key="5">
    <source>
        <dbReference type="ARBA" id="ARBA00022741"/>
    </source>
</evidence>
<dbReference type="GO" id="GO:0007017">
    <property type="term" value="P:microtubule-based process"/>
    <property type="evidence" value="ECO:0007669"/>
    <property type="project" value="InterPro"/>
</dbReference>
<evidence type="ECO:0000256" key="1">
    <source>
        <dbReference type="ARBA" id="ARBA00001528"/>
    </source>
</evidence>
<keyword evidence="10" id="KW-0808">Transferase</keyword>
<dbReference type="GO" id="GO:0005874">
    <property type="term" value="C:microtubule"/>
    <property type="evidence" value="ECO:0007669"/>
    <property type="project" value="UniProtKB-KW"/>
</dbReference>
<comment type="cofactor">
    <cofactor evidence="2">
        <name>pyridoxal 5'-phosphate</name>
        <dbReference type="ChEBI" id="CHEBI:597326"/>
    </cofactor>
</comment>
<dbReference type="PANTHER" id="PTHR11680">
    <property type="entry name" value="SERINE HYDROXYMETHYLTRANSFERASE"/>
    <property type="match status" value="1"/>
</dbReference>
<dbReference type="SUPFAM" id="SSF52490">
    <property type="entry name" value="Tubulin nucleotide-binding domain-like"/>
    <property type="match status" value="1"/>
</dbReference>
<dbReference type="InterPro" id="IPR039429">
    <property type="entry name" value="SHMT-like_dom"/>
</dbReference>
<evidence type="ECO:0000313" key="10">
    <source>
        <dbReference type="EMBL" id="PWZ41301.1"/>
    </source>
</evidence>
<keyword evidence="7" id="KW-0342">GTP-binding</keyword>